<gene>
    <name evidence="1" type="ORF">H9N25_09280</name>
</gene>
<evidence type="ECO:0000313" key="2">
    <source>
        <dbReference type="Proteomes" id="UP000516439"/>
    </source>
</evidence>
<protein>
    <submittedName>
        <fullName evidence="1">Uncharacterized protein</fullName>
    </submittedName>
</protein>
<evidence type="ECO:0000313" key="1">
    <source>
        <dbReference type="EMBL" id="QNR86560.1"/>
    </source>
</evidence>
<accession>A0ABX6TNX1</accession>
<organism evidence="1 2">
    <name type="scientific">Pedobacter riviphilus</name>
    <dbReference type="NCBI Taxonomy" id="2766984"/>
    <lineage>
        <taxon>Bacteria</taxon>
        <taxon>Pseudomonadati</taxon>
        <taxon>Bacteroidota</taxon>
        <taxon>Sphingobacteriia</taxon>
        <taxon>Sphingobacteriales</taxon>
        <taxon>Sphingobacteriaceae</taxon>
        <taxon>Pedobacter</taxon>
    </lineage>
</organism>
<name>A0ABX6TNX1_9SPHI</name>
<proteinExistence type="predicted"/>
<dbReference type="Proteomes" id="UP000516439">
    <property type="component" value="Chromosome"/>
</dbReference>
<keyword evidence="2" id="KW-1185">Reference proteome</keyword>
<dbReference type="RefSeq" id="WP_167294429.1">
    <property type="nucleotide sequence ID" value="NZ_CP061171.1"/>
</dbReference>
<reference evidence="1 2" key="1">
    <citation type="submission" date="2020-09" db="EMBL/GenBank/DDBJ databases">
        <title>Pedobacter sp. SW-16 isolated from soil near Yeocheon.</title>
        <authorList>
            <person name="Im H.S."/>
            <person name="Joung Y."/>
            <person name="Lee S.-S."/>
        </authorList>
    </citation>
    <scope>NUCLEOTIDE SEQUENCE [LARGE SCALE GENOMIC DNA]</scope>
    <source>
        <strain evidence="1 2">SW-16</strain>
    </source>
</reference>
<dbReference type="EMBL" id="CP061171">
    <property type="protein sequence ID" value="QNR86560.1"/>
    <property type="molecule type" value="Genomic_DNA"/>
</dbReference>
<sequence>MSIYFQYPAIDEYPKLIYPLQTETDEPSFAKDEDSLNKDQILELSDYLTLKQL</sequence>